<name>A0A5B7D9R5_PORTR</name>
<keyword evidence="2" id="KW-1185">Reference proteome</keyword>
<dbReference type="EMBL" id="VSRR010000637">
    <property type="protein sequence ID" value="MPC17987.1"/>
    <property type="molecule type" value="Genomic_DNA"/>
</dbReference>
<comment type="caution">
    <text evidence="1">The sequence shown here is derived from an EMBL/GenBank/DDBJ whole genome shotgun (WGS) entry which is preliminary data.</text>
</comment>
<organism evidence="1 2">
    <name type="scientific">Portunus trituberculatus</name>
    <name type="common">Swimming crab</name>
    <name type="synonym">Neptunus trituberculatus</name>
    <dbReference type="NCBI Taxonomy" id="210409"/>
    <lineage>
        <taxon>Eukaryota</taxon>
        <taxon>Metazoa</taxon>
        <taxon>Ecdysozoa</taxon>
        <taxon>Arthropoda</taxon>
        <taxon>Crustacea</taxon>
        <taxon>Multicrustacea</taxon>
        <taxon>Malacostraca</taxon>
        <taxon>Eumalacostraca</taxon>
        <taxon>Eucarida</taxon>
        <taxon>Decapoda</taxon>
        <taxon>Pleocyemata</taxon>
        <taxon>Brachyura</taxon>
        <taxon>Eubrachyura</taxon>
        <taxon>Portunoidea</taxon>
        <taxon>Portunidae</taxon>
        <taxon>Portuninae</taxon>
        <taxon>Portunus</taxon>
    </lineage>
</organism>
<evidence type="ECO:0000313" key="2">
    <source>
        <dbReference type="Proteomes" id="UP000324222"/>
    </source>
</evidence>
<sequence>MKYYLIFQYGKFRHILFNFNKRFLLHICLFFHWDSIRRTGMDMKPSQLSSANSR</sequence>
<accession>A0A5B7D9R5</accession>
<dbReference type="Proteomes" id="UP000324222">
    <property type="component" value="Unassembled WGS sequence"/>
</dbReference>
<proteinExistence type="predicted"/>
<reference evidence="1 2" key="1">
    <citation type="submission" date="2019-05" db="EMBL/GenBank/DDBJ databases">
        <title>Another draft genome of Portunus trituberculatus and its Hox gene families provides insights of decapod evolution.</title>
        <authorList>
            <person name="Jeong J.-H."/>
            <person name="Song I."/>
            <person name="Kim S."/>
            <person name="Choi T."/>
            <person name="Kim D."/>
            <person name="Ryu S."/>
            <person name="Kim W."/>
        </authorList>
    </citation>
    <scope>NUCLEOTIDE SEQUENCE [LARGE SCALE GENOMIC DNA]</scope>
    <source>
        <tissue evidence="1">Muscle</tissue>
    </source>
</reference>
<dbReference type="AlphaFoldDB" id="A0A5B7D9R5"/>
<evidence type="ECO:0000313" key="1">
    <source>
        <dbReference type="EMBL" id="MPC17987.1"/>
    </source>
</evidence>
<gene>
    <name evidence="1" type="ORF">E2C01_010858</name>
</gene>
<protein>
    <submittedName>
        <fullName evidence="1">Uncharacterized protein</fullName>
    </submittedName>
</protein>